<gene>
    <name evidence="1" type="ORF">SAMN05444921_101434</name>
</gene>
<name>A0A1G9N3Z0_9ACTN</name>
<evidence type="ECO:0000313" key="2">
    <source>
        <dbReference type="Proteomes" id="UP000199063"/>
    </source>
</evidence>
<dbReference type="Proteomes" id="UP000199063">
    <property type="component" value="Unassembled WGS sequence"/>
</dbReference>
<accession>A0A1G9N3Z0</accession>
<dbReference type="EMBL" id="FNHI01000001">
    <property type="protein sequence ID" value="SDL80575.1"/>
    <property type="molecule type" value="Genomic_DNA"/>
</dbReference>
<protein>
    <submittedName>
        <fullName evidence="1">Uncharacterized protein</fullName>
    </submittedName>
</protein>
<evidence type="ECO:0000313" key="1">
    <source>
        <dbReference type="EMBL" id="SDL80575.1"/>
    </source>
</evidence>
<proteinExistence type="predicted"/>
<sequence length="41" mass="4523">MTKHCRTPLVRRRPVHLGLPVQSGERAAVPVIPASRAHGDR</sequence>
<reference evidence="2" key="1">
    <citation type="submission" date="2016-10" db="EMBL/GenBank/DDBJ databases">
        <authorList>
            <person name="Varghese N."/>
            <person name="Submissions S."/>
        </authorList>
    </citation>
    <scope>NUCLEOTIDE SEQUENCE [LARGE SCALE GENOMIC DNA]</scope>
    <source>
        <strain evidence="2">CGMCC 4.7042</strain>
    </source>
</reference>
<organism evidence="1 2">
    <name type="scientific">Streptomyces wuyuanensis</name>
    <dbReference type="NCBI Taxonomy" id="1196353"/>
    <lineage>
        <taxon>Bacteria</taxon>
        <taxon>Bacillati</taxon>
        <taxon>Actinomycetota</taxon>
        <taxon>Actinomycetes</taxon>
        <taxon>Kitasatosporales</taxon>
        <taxon>Streptomycetaceae</taxon>
        <taxon>Streptomyces</taxon>
    </lineage>
</organism>
<dbReference type="AlphaFoldDB" id="A0A1G9N3Z0"/>
<keyword evidence="2" id="KW-1185">Reference proteome</keyword>